<protein>
    <submittedName>
        <fullName evidence="2">Uncharacterized protein</fullName>
    </submittedName>
</protein>
<sequence length="158" mass="17827">MVSLDTSPALPPKVETGGWKSVKLEQRSVTRAASLREQRRSGVSSDQQEKQSRVIVDSDEEIEGGFSCLIDVKETECNTLVLNWAALTGCEESHPYPLHTHRHFRIVIRSAKTALSVTCFPVQGIRNPITDVSKEETARILRKARRQKRKYCNPIIIN</sequence>
<feature type="compositionally biased region" description="Basic and acidic residues" evidence="1">
    <location>
        <begin position="31"/>
        <end position="40"/>
    </location>
</feature>
<evidence type="ECO:0000256" key="1">
    <source>
        <dbReference type="SAM" id="MobiDB-lite"/>
    </source>
</evidence>
<evidence type="ECO:0000313" key="2">
    <source>
        <dbReference type="EMBL" id="KAB5569192.1"/>
    </source>
</evidence>
<dbReference type="InterPro" id="IPR034546">
    <property type="entry name" value="PAIR1"/>
</dbReference>
<dbReference type="PANTHER" id="PTHR37695">
    <property type="entry name" value="RECOMBINATION INITIATION DEFECTS 3-RELATED"/>
    <property type="match status" value="1"/>
</dbReference>
<dbReference type="GO" id="GO:0009553">
    <property type="term" value="P:embryo sac development"/>
    <property type="evidence" value="ECO:0007669"/>
    <property type="project" value="TreeGrafter"/>
</dbReference>
<dbReference type="GO" id="GO:0005634">
    <property type="term" value="C:nucleus"/>
    <property type="evidence" value="ECO:0007669"/>
    <property type="project" value="TreeGrafter"/>
</dbReference>
<dbReference type="Proteomes" id="UP000326939">
    <property type="component" value="Chromosome 2"/>
</dbReference>
<comment type="caution">
    <text evidence="2">The sequence shown here is derived from an EMBL/GenBank/DDBJ whole genome shotgun (WGS) entry which is preliminary data.</text>
</comment>
<reference evidence="3" key="1">
    <citation type="journal article" date="2019" name="Gigascience">
        <title>De novo genome assembly of the endangered Acer yangbiense, a plant species with extremely small populations endemic to Yunnan Province, China.</title>
        <authorList>
            <person name="Yang J."/>
            <person name="Wariss H.M."/>
            <person name="Tao L."/>
            <person name="Zhang R."/>
            <person name="Yun Q."/>
            <person name="Hollingsworth P."/>
            <person name="Dao Z."/>
            <person name="Luo G."/>
            <person name="Guo H."/>
            <person name="Ma Y."/>
            <person name="Sun W."/>
        </authorList>
    </citation>
    <scope>NUCLEOTIDE SEQUENCE [LARGE SCALE GENOMIC DNA]</scope>
    <source>
        <strain evidence="3">cv. br00</strain>
    </source>
</reference>
<keyword evidence="3" id="KW-1185">Reference proteome</keyword>
<dbReference type="EMBL" id="VDCV01000002">
    <property type="protein sequence ID" value="KAB5569192.1"/>
    <property type="molecule type" value="Genomic_DNA"/>
</dbReference>
<organism evidence="2 3">
    <name type="scientific">Salix brachista</name>
    <dbReference type="NCBI Taxonomy" id="2182728"/>
    <lineage>
        <taxon>Eukaryota</taxon>
        <taxon>Viridiplantae</taxon>
        <taxon>Streptophyta</taxon>
        <taxon>Embryophyta</taxon>
        <taxon>Tracheophyta</taxon>
        <taxon>Spermatophyta</taxon>
        <taxon>Magnoliopsida</taxon>
        <taxon>eudicotyledons</taxon>
        <taxon>Gunneridae</taxon>
        <taxon>Pentapetalae</taxon>
        <taxon>rosids</taxon>
        <taxon>fabids</taxon>
        <taxon>Malpighiales</taxon>
        <taxon>Salicaceae</taxon>
        <taxon>Saliceae</taxon>
        <taxon>Salix</taxon>
    </lineage>
</organism>
<proteinExistence type="predicted"/>
<accession>A0A5N5NPH8</accession>
<feature type="region of interest" description="Disordered" evidence="1">
    <location>
        <begin position="31"/>
        <end position="53"/>
    </location>
</feature>
<name>A0A5N5NPH8_9ROSI</name>
<gene>
    <name evidence="2" type="ORF">DKX38_002985</name>
</gene>
<dbReference type="GO" id="GO:0070192">
    <property type="term" value="P:chromosome organization involved in meiotic cell cycle"/>
    <property type="evidence" value="ECO:0007669"/>
    <property type="project" value="InterPro"/>
</dbReference>
<dbReference type="GO" id="GO:0009556">
    <property type="term" value="P:microsporogenesis"/>
    <property type="evidence" value="ECO:0007669"/>
    <property type="project" value="TreeGrafter"/>
</dbReference>
<evidence type="ECO:0000313" key="3">
    <source>
        <dbReference type="Proteomes" id="UP000326939"/>
    </source>
</evidence>
<dbReference type="PANTHER" id="PTHR37695:SF1">
    <property type="entry name" value="RECOMBINATION INITIATION DEFECTS 3-RELATED"/>
    <property type="match status" value="1"/>
</dbReference>
<dbReference type="AlphaFoldDB" id="A0A5N5NPH8"/>
<dbReference type="GO" id="GO:0042138">
    <property type="term" value="P:meiotic DNA double-strand break formation"/>
    <property type="evidence" value="ECO:0007669"/>
    <property type="project" value="TreeGrafter"/>
</dbReference>